<accession>A0ABP3GQH0</accession>
<sequence>MWRWGGWPNSHGAAILRRGDWTCRRRRTLEAFADGVRPKPQTTFGNVKADVLAHYERGDFVRTILDSPWPD</sequence>
<reference evidence="2" key="1">
    <citation type="journal article" date="2019" name="Int. J. Syst. Evol. Microbiol.">
        <title>The Global Catalogue of Microorganisms (GCM) 10K type strain sequencing project: providing services to taxonomists for standard genome sequencing and annotation.</title>
        <authorList>
            <consortium name="The Broad Institute Genomics Platform"/>
            <consortium name="The Broad Institute Genome Sequencing Center for Infectious Disease"/>
            <person name="Wu L."/>
            <person name="Ma J."/>
        </authorList>
    </citation>
    <scope>NUCLEOTIDE SEQUENCE [LARGE SCALE GENOMIC DNA]</scope>
    <source>
        <strain evidence="2">JCM 4565</strain>
    </source>
</reference>
<gene>
    <name evidence="1" type="ORF">GCM10010319_27300</name>
</gene>
<organism evidence="1 2">
    <name type="scientific">Streptomyces blastmyceticus</name>
    <dbReference type="NCBI Taxonomy" id="68180"/>
    <lineage>
        <taxon>Bacteria</taxon>
        <taxon>Bacillati</taxon>
        <taxon>Actinomycetota</taxon>
        <taxon>Actinomycetes</taxon>
        <taxon>Kitasatosporales</taxon>
        <taxon>Streptomycetaceae</taxon>
        <taxon>Streptomyces</taxon>
    </lineage>
</organism>
<keyword evidence="2" id="KW-1185">Reference proteome</keyword>
<comment type="caution">
    <text evidence="1">The sequence shown here is derived from an EMBL/GenBank/DDBJ whole genome shotgun (WGS) entry which is preliminary data.</text>
</comment>
<name>A0ABP3GQH0_9ACTN</name>
<evidence type="ECO:0000313" key="2">
    <source>
        <dbReference type="Proteomes" id="UP001500063"/>
    </source>
</evidence>
<proteinExistence type="predicted"/>
<protein>
    <submittedName>
        <fullName evidence="1">Uncharacterized protein</fullName>
    </submittedName>
</protein>
<dbReference type="EMBL" id="BAAABW010000015">
    <property type="protein sequence ID" value="GAA0349101.1"/>
    <property type="molecule type" value="Genomic_DNA"/>
</dbReference>
<evidence type="ECO:0000313" key="1">
    <source>
        <dbReference type="EMBL" id="GAA0349101.1"/>
    </source>
</evidence>
<dbReference type="Proteomes" id="UP001500063">
    <property type="component" value="Unassembled WGS sequence"/>
</dbReference>